<name>A0A1H3DSZ0_9EURY</name>
<dbReference type="InterPro" id="IPR006311">
    <property type="entry name" value="TAT_signal"/>
</dbReference>
<dbReference type="GO" id="GO:0005507">
    <property type="term" value="F:copper ion binding"/>
    <property type="evidence" value="ECO:0007669"/>
    <property type="project" value="InterPro"/>
</dbReference>
<dbReference type="PROSITE" id="PS51257">
    <property type="entry name" value="PROKAR_LIPOPROTEIN"/>
    <property type="match status" value="1"/>
</dbReference>
<keyword evidence="1" id="KW-0479">Metal-binding</keyword>
<dbReference type="Gene3D" id="2.60.40.420">
    <property type="entry name" value="Cupredoxins - blue copper proteins"/>
    <property type="match status" value="1"/>
</dbReference>
<dbReference type="SUPFAM" id="SSF49503">
    <property type="entry name" value="Cupredoxins"/>
    <property type="match status" value="2"/>
</dbReference>
<evidence type="ECO:0000256" key="1">
    <source>
        <dbReference type="ARBA" id="ARBA00022723"/>
    </source>
</evidence>
<dbReference type="OrthoDB" id="247881at2157"/>
<dbReference type="PROSITE" id="PS51318">
    <property type="entry name" value="TAT"/>
    <property type="match status" value="1"/>
</dbReference>
<proteinExistence type="predicted"/>
<evidence type="ECO:0000259" key="5">
    <source>
        <dbReference type="Pfam" id="PF07731"/>
    </source>
</evidence>
<dbReference type="GO" id="GO:0016491">
    <property type="term" value="F:oxidoreductase activity"/>
    <property type="evidence" value="ECO:0007669"/>
    <property type="project" value="UniProtKB-KW"/>
</dbReference>
<gene>
    <name evidence="7" type="ORF">SAMN05216564_101121</name>
</gene>
<keyword evidence="8" id="KW-1185">Reference proteome</keyword>
<evidence type="ECO:0000313" key="7">
    <source>
        <dbReference type="EMBL" id="SDX69218.1"/>
    </source>
</evidence>
<feature type="compositionally biased region" description="Polar residues" evidence="4">
    <location>
        <begin position="51"/>
        <end position="62"/>
    </location>
</feature>
<keyword evidence="3" id="KW-0186">Copper</keyword>
<dbReference type="CDD" id="cd04202">
    <property type="entry name" value="CuRO_D2_2dMcoN_like"/>
    <property type="match status" value="1"/>
</dbReference>
<evidence type="ECO:0000259" key="6">
    <source>
        <dbReference type="Pfam" id="PF07732"/>
    </source>
</evidence>
<organism evidence="7 8">
    <name type="scientific">Halopenitus persicus</name>
    <dbReference type="NCBI Taxonomy" id="1048396"/>
    <lineage>
        <taxon>Archaea</taxon>
        <taxon>Methanobacteriati</taxon>
        <taxon>Methanobacteriota</taxon>
        <taxon>Stenosarchaea group</taxon>
        <taxon>Halobacteria</taxon>
        <taxon>Halobacteriales</taxon>
        <taxon>Haloferacaceae</taxon>
        <taxon>Halopenitus</taxon>
    </lineage>
</organism>
<evidence type="ECO:0000313" key="8">
    <source>
        <dbReference type="Proteomes" id="UP000199079"/>
    </source>
</evidence>
<accession>A0A1H3DSZ0</accession>
<dbReference type="Pfam" id="PF07731">
    <property type="entry name" value="Cu-oxidase_2"/>
    <property type="match status" value="1"/>
</dbReference>
<evidence type="ECO:0000256" key="3">
    <source>
        <dbReference type="ARBA" id="ARBA00023008"/>
    </source>
</evidence>
<sequence length="386" mass="41982">MNDRIGAPGSNVSRREFLAATGGVGSALLAGCQAPSNGGGAKAVTDAADSTPAQTSEESLPRTSPPEVVDVDEQGGSVTLSTQPAVHAAHPLDSMGGPVELPRVWAFRADDGDPSVPGPIIRTTEGEDIAVTLDNTDGHLPHTIHFHGSQKAWKDDGVPTTTGITVAPGEQHTYEIPANVPGTHLYHCHFQTQRHIDMGMYGIFRVDPEGYEPADREYFMTVKDWDSRLNRMMAGEDVSYSPRNRNPDVFTVNGKVAPRTFHPEDGSPMIVDRGDTVRLHWVNAGYMSHPLHIHNHRFTRTEKDGGTIPEVARHEMDVCNVAPAERHTVEFTADADPGIYPMHCHKVDHVMNGSVYPGGMLSAIVYREAMNTDVFADLMEYAGYEG</sequence>
<feature type="domain" description="Plastocyanin-like" evidence="5">
    <location>
        <begin position="247"/>
        <end position="354"/>
    </location>
</feature>
<feature type="domain" description="Plastocyanin-like" evidence="6">
    <location>
        <begin position="115"/>
        <end position="209"/>
    </location>
</feature>
<dbReference type="InterPro" id="IPR011706">
    <property type="entry name" value="Cu-oxidase_C"/>
</dbReference>
<evidence type="ECO:0000256" key="4">
    <source>
        <dbReference type="SAM" id="MobiDB-lite"/>
    </source>
</evidence>
<dbReference type="AlphaFoldDB" id="A0A1H3DSZ0"/>
<dbReference type="EMBL" id="FNPC01000001">
    <property type="protein sequence ID" value="SDX69218.1"/>
    <property type="molecule type" value="Genomic_DNA"/>
</dbReference>
<evidence type="ECO:0000256" key="2">
    <source>
        <dbReference type="ARBA" id="ARBA00023002"/>
    </source>
</evidence>
<dbReference type="Proteomes" id="UP000199079">
    <property type="component" value="Unassembled WGS sequence"/>
</dbReference>
<dbReference type="RefSeq" id="WP_092730225.1">
    <property type="nucleotide sequence ID" value="NZ_FNPC01000001.1"/>
</dbReference>
<protein>
    <submittedName>
        <fullName evidence="7">Multicopper oxidase</fullName>
    </submittedName>
</protein>
<dbReference type="PANTHER" id="PTHR11709">
    <property type="entry name" value="MULTI-COPPER OXIDASE"/>
    <property type="match status" value="1"/>
</dbReference>
<keyword evidence="2" id="KW-0560">Oxidoreductase</keyword>
<feature type="region of interest" description="Disordered" evidence="4">
    <location>
        <begin position="31"/>
        <end position="70"/>
    </location>
</feature>
<dbReference type="InterPro" id="IPR008972">
    <property type="entry name" value="Cupredoxin"/>
</dbReference>
<dbReference type="PANTHER" id="PTHR11709:SF394">
    <property type="entry name" value="FI03373P-RELATED"/>
    <property type="match status" value="1"/>
</dbReference>
<dbReference type="Pfam" id="PF07732">
    <property type="entry name" value="Cu-oxidase_3"/>
    <property type="match status" value="1"/>
</dbReference>
<dbReference type="InterPro" id="IPR045087">
    <property type="entry name" value="Cu-oxidase_fam"/>
</dbReference>
<dbReference type="InterPro" id="IPR011707">
    <property type="entry name" value="Cu-oxidase-like_N"/>
</dbReference>
<reference evidence="8" key="1">
    <citation type="submission" date="2016-10" db="EMBL/GenBank/DDBJ databases">
        <authorList>
            <person name="Varghese N."/>
            <person name="Submissions S."/>
        </authorList>
    </citation>
    <scope>NUCLEOTIDE SEQUENCE [LARGE SCALE GENOMIC DNA]</scope>
    <source>
        <strain evidence="8">DC30,IBRC 10041,KCTC 4046</strain>
    </source>
</reference>